<dbReference type="Proteomes" id="UP001139095">
    <property type="component" value="Unassembled WGS sequence"/>
</dbReference>
<dbReference type="CDD" id="cd09916">
    <property type="entry name" value="CpxP_like"/>
    <property type="match status" value="1"/>
</dbReference>
<keyword evidence="4" id="KW-0574">Periplasm</keyword>
<feature type="region of interest" description="Disordered" evidence="5">
    <location>
        <begin position="145"/>
        <end position="164"/>
    </location>
</feature>
<dbReference type="NCBIfam" id="NF009391">
    <property type="entry name" value="PRK12750.1"/>
    <property type="match status" value="1"/>
</dbReference>
<gene>
    <name evidence="7" type="ORF">LG368_09900</name>
</gene>
<dbReference type="RefSeq" id="WP_226754567.1">
    <property type="nucleotide sequence ID" value="NZ_JAJATW010000013.1"/>
</dbReference>
<evidence type="ECO:0000256" key="1">
    <source>
        <dbReference type="ARBA" id="ARBA00004418"/>
    </source>
</evidence>
<dbReference type="Pfam" id="PF07813">
    <property type="entry name" value="LTXXQ"/>
    <property type="match status" value="1"/>
</dbReference>
<evidence type="ECO:0000313" key="7">
    <source>
        <dbReference type="EMBL" id="MCB5162214.1"/>
    </source>
</evidence>
<dbReference type="PANTHER" id="PTHR38102">
    <property type="entry name" value="PERIPLASMIC CHAPERONE SPY"/>
    <property type="match status" value="1"/>
</dbReference>
<organism evidence="7 8">
    <name type="scientific">Marinomonas algarum</name>
    <dbReference type="NCBI Taxonomy" id="2883105"/>
    <lineage>
        <taxon>Bacteria</taxon>
        <taxon>Pseudomonadati</taxon>
        <taxon>Pseudomonadota</taxon>
        <taxon>Gammaproteobacteria</taxon>
        <taxon>Oceanospirillales</taxon>
        <taxon>Oceanospirillaceae</taxon>
        <taxon>Marinomonas</taxon>
    </lineage>
</organism>
<evidence type="ECO:0000256" key="2">
    <source>
        <dbReference type="ARBA" id="ARBA00008441"/>
    </source>
</evidence>
<dbReference type="InterPro" id="IPR012899">
    <property type="entry name" value="LTXXQ"/>
</dbReference>
<keyword evidence="3 6" id="KW-0732">Signal</keyword>
<dbReference type="GO" id="GO:0030288">
    <property type="term" value="C:outer membrane-bounded periplasmic space"/>
    <property type="evidence" value="ECO:0007669"/>
    <property type="project" value="TreeGrafter"/>
</dbReference>
<proteinExistence type="inferred from homology"/>
<dbReference type="PANTHER" id="PTHR38102:SF1">
    <property type="entry name" value="PERIPLASMIC CHAPERONE SPY"/>
    <property type="match status" value="1"/>
</dbReference>
<dbReference type="AlphaFoldDB" id="A0A9X1INR0"/>
<protein>
    <submittedName>
        <fullName evidence="7">CpxP family protein</fullName>
    </submittedName>
</protein>
<comment type="caution">
    <text evidence="7">The sequence shown here is derived from an EMBL/GenBank/DDBJ whole genome shotgun (WGS) entry which is preliminary data.</text>
</comment>
<evidence type="ECO:0000256" key="6">
    <source>
        <dbReference type="SAM" id="SignalP"/>
    </source>
</evidence>
<comment type="similarity">
    <text evidence="2">Belongs to the CpxP/Spy family.</text>
</comment>
<feature type="signal peptide" evidence="6">
    <location>
        <begin position="1"/>
        <end position="25"/>
    </location>
</feature>
<reference evidence="7" key="1">
    <citation type="submission" date="2021-10" db="EMBL/GenBank/DDBJ databases">
        <title>Marinomonas pontica sp. nov., isolated from the Black Sea.</title>
        <authorList>
            <person name="Zhao L.-H."/>
            <person name="Xue J.-H."/>
        </authorList>
    </citation>
    <scope>NUCLEOTIDE SEQUENCE</scope>
    <source>
        <strain evidence="7">E8</strain>
    </source>
</reference>
<evidence type="ECO:0000256" key="4">
    <source>
        <dbReference type="ARBA" id="ARBA00022764"/>
    </source>
</evidence>
<comment type="subcellular location">
    <subcellularLocation>
        <location evidence="1">Periplasm</location>
    </subcellularLocation>
</comment>
<name>A0A9X1INR0_9GAMM</name>
<dbReference type="Gene3D" id="1.20.120.1490">
    <property type="match status" value="1"/>
</dbReference>
<evidence type="ECO:0000256" key="5">
    <source>
        <dbReference type="SAM" id="MobiDB-lite"/>
    </source>
</evidence>
<evidence type="ECO:0000256" key="3">
    <source>
        <dbReference type="ARBA" id="ARBA00022729"/>
    </source>
</evidence>
<dbReference type="InterPro" id="IPR052211">
    <property type="entry name" value="Cpx_auxiliary_protein"/>
</dbReference>
<dbReference type="GO" id="GO:0051082">
    <property type="term" value="F:unfolded protein binding"/>
    <property type="evidence" value="ECO:0007669"/>
    <property type="project" value="TreeGrafter"/>
</dbReference>
<accession>A0A9X1INR0</accession>
<dbReference type="EMBL" id="JAJATW010000013">
    <property type="protein sequence ID" value="MCB5162214.1"/>
    <property type="molecule type" value="Genomic_DNA"/>
</dbReference>
<feature type="chain" id="PRO_5040891557" evidence="6">
    <location>
        <begin position="26"/>
        <end position="164"/>
    </location>
</feature>
<sequence>MKMTKKLILASVVLPLVISANSALAGGKDRDHECRPGLDRGIMHELQLTDAQKQEFKALRKADRAEQKEHRNRKPEQRDEMRENRMAAMNDLLLAEKFDPAKATEMARRMADKHIERQVEMLSKQHKALSILTPEQKAQYIELQQERMEDCGDQRPHREGKGRK</sequence>
<evidence type="ECO:0000313" key="8">
    <source>
        <dbReference type="Proteomes" id="UP001139095"/>
    </source>
</evidence>
<keyword evidence="8" id="KW-1185">Reference proteome</keyword>
<feature type="region of interest" description="Disordered" evidence="5">
    <location>
        <begin position="57"/>
        <end position="83"/>
    </location>
</feature>